<evidence type="ECO:0000256" key="3">
    <source>
        <dbReference type="ARBA" id="ARBA00022723"/>
    </source>
</evidence>
<feature type="compositionally biased region" description="Gly residues" evidence="7">
    <location>
        <begin position="673"/>
        <end position="684"/>
    </location>
</feature>
<dbReference type="Pfam" id="PF16502">
    <property type="entry name" value="DUF5059"/>
    <property type="match status" value="1"/>
</dbReference>
<dbReference type="EMBL" id="ASGZ01000005">
    <property type="protein sequence ID" value="ESP89811.1"/>
    <property type="molecule type" value="Genomic_DNA"/>
</dbReference>
<feature type="domain" description="DUF5059" evidence="9">
    <location>
        <begin position="41"/>
        <end position="668"/>
    </location>
</feature>
<dbReference type="PANTHER" id="PTHR34192">
    <property type="entry name" value="PLASTOCYANIN MAJOR ISOFORM, CHLOROPLASTIC-RELATED"/>
    <property type="match status" value="1"/>
</dbReference>
<protein>
    <submittedName>
        <fullName evidence="10">Halocyanin hcpG</fullName>
    </submittedName>
</protein>
<sequence>MGEDSGTDGNASTGSGESTGTPTADPTDTEPASVDVSAETALAAEWNVMRARLHDAVTLGRIGQNAAAASLVGDVFARFERATGEFGAHEGLEATSEELYESFEGNLETARSAFEEGATDEAIGAIDGAGDDLLAAQQERTSDAVADAFTLFVVGSRVRNIDAVAAAGATDAAATVGERVVADFERIPAHDTLESAGEENYEAFEGALGDAVEAANSGDAAAVHEAALSSSSAIVGAAYELVPEAVAGVGHLSLMGAVGFDAEMAGNVGGPGLGLAHAAGLDGYRARVRDAAWLYEAGDTEAAKAAAQSIFQHFEGARAHEALEEADHDAYETFEHEGLESLVSAIENGDDAAVDDAVTAVHDGLTSGIDTLAGEDAPVLESGFFRARLGDARERYGRGEREVAATTAESLFARFEQNEAEFHETLESTSEDLYHSFEEEHLTALPDAFRAGDDEAVDTHLTGAMDTLVEFEATAGSTPVASAAAATYMTGRACDAGVLATLGSTDRAETVASDAFAYFEAGANGFHEAVESASEDRYHAFEEALGSVRTAATGDADAYDAATTFADEATAAVYAVVESGGSAGTNSGDAGIGLSTLVSDVFATFENARVHEILEEGDHEAYETFESALSDYVSALDGGEGVDTATERFAQATRNAAFAVAGAIDEAPEISGGESGGENGGGGESDLQGGPNVVEGVPEDADHVVTMNAVSYDPVELTVSAGDTVAWEWAAGEGHTVTAYEAEMPDGATYWASGGFESEEAARSGWENGEGVVQSGQSYVHTFETTGTHEYFCVPHEAAGMTGTVTVE</sequence>
<evidence type="ECO:0000259" key="9">
    <source>
        <dbReference type="Pfam" id="PF16502"/>
    </source>
</evidence>
<evidence type="ECO:0000259" key="8">
    <source>
        <dbReference type="Pfam" id="PF00127"/>
    </source>
</evidence>
<dbReference type="PANTHER" id="PTHR34192:SF10">
    <property type="entry name" value="PLASTOCYANIN MAJOR ISOFORM, CHLOROPLASTIC-RELATED"/>
    <property type="match status" value="1"/>
</dbReference>
<evidence type="ECO:0000313" key="11">
    <source>
        <dbReference type="Proteomes" id="UP000017840"/>
    </source>
</evidence>
<evidence type="ECO:0000256" key="4">
    <source>
        <dbReference type="ARBA" id="ARBA00022982"/>
    </source>
</evidence>
<accession>V4GXE7</accession>
<dbReference type="InterPro" id="IPR032445">
    <property type="entry name" value="DUF5059"/>
</dbReference>
<dbReference type="AlphaFoldDB" id="V4GXE7"/>
<comment type="subcellular location">
    <subcellularLocation>
        <location evidence="1">Membrane</location>
    </subcellularLocation>
</comment>
<keyword evidence="3" id="KW-0479">Metal-binding</keyword>
<keyword evidence="2" id="KW-0813">Transport</keyword>
<keyword evidence="4" id="KW-0249">Electron transport</keyword>
<dbReference type="GO" id="GO:0016020">
    <property type="term" value="C:membrane"/>
    <property type="evidence" value="ECO:0007669"/>
    <property type="project" value="UniProtKB-SubCell"/>
</dbReference>
<organism evidence="10 11">
    <name type="scientific">Candidatus Halobonum tyrrellensis G22</name>
    <dbReference type="NCBI Taxonomy" id="1324957"/>
    <lineage>
        <taxon>Archaea</taxon>
        <taxon>Methanobacteriati</taxon>
        <taxon>Methanobacteriota</taxon>
        <taxon>Stenosarchaea group</taxon>
        <taxon>Halobacteria</taxon>
        <taxon>Halobacteriales</taxon>
        <taxon>Haloferacaceae</taxon>
        <taxon>Candidatus Halobonum</taxon>
    </lineage>
</organism>
<gene>
    <name evidence="10" type="ORF">K933_02471</name>
</gene>
<name>V4GXE7_9EURY</name>
<dbReference type="SUPFAM" id="SSF49503">
    <property type="entry name" value="Cupredoxins"/>
    <property type="match status" value="1"/>
</dbReference>
<dbReference type="Gene3D" id="2.60.40.420">
    <property type="entry name" value="Cupredoxins - blue copper proteins"/>
    <property type="match status" value="1"/>
</dbReference>
<dbReference type="Proteomes" id="UP000017840">
    <property type="component" value="Unassembled WGS sequence"/>
</dbReference>
<keyword evidence="6" id="KW-0472">Membrane</keyword>
<dbReference type="STRING" id="1324957.K933_02471"/>
<keyword evidence="11" id="KW-1185">Reference proteome</keyword>
<evidence type="ECO:0000313" key="10">
    <source>
        <dbReference type="EMBL" id="ESP89811.1"/>
    </source>
</evidence>
<evidence type="ECO:0000256" key="5">
    <source>
        <dbReference type="ARBA" id="ARBA00023008"/>
    </source>
</evidence>
<dbReference type="PATRIC" id="fig|1324957.4.peg.502"/>
<dbReference type="eggNOG" id="arCOG02919">
    <property type="taxonomic scope" value="Archaea"/>
</dbReference>
<proteinExistence type="predicted"/>
<dbReference type="GO" id="GO:0009055">
    <property type="term" value="F:electron transfer activity"/>
    <property type="evidence" value="ECO:0007669"/>
    <property type="project" value="InterPro"/>
</dbReference>
<evidence type="ECO:0000256" key="7">
    <source>
        <dbReference type="SAM" id="MobiDB-lite"/>
    </source>
</evidence>
<dbReference type="CDD" id="cd04220">
    <property type="entry name" value="Halocyanin"/>
    <property type="match status" value="1"/>
</dbReference>
<dbReference type="GO" id="GO:0005507">
    <property type="term" value="F:copper ion binding"/>
    <property type="evidence" value="ECO:0007669"/>
    <property type="project" value="InterPro"/>
</dbReference>
<feature type="region of interest" description="Disordered" evidence="7">
    <location>
        <begin position="668"/>
        <end position="694"/>
    </location>
</feature>
<dbReference type="InterPro" id="IPR000923">
    <property type="entry name" value="BlueCu_1"/>
</dbReference>
<feature type="domain" description="Blue (type 1) copper" evidence="8">
    <location>
        <begin position="705"/>
        <end position="808"/>
    </location>
</feature>
<evidence type="ECO:0000256" key="2">
    <source>
        <dbReference type="ARBA" id="ARBA00022448"/>
    </source>
</evidence>
<dbReference type="InterPro" id="IPR008972">
    <property type="entry name" value="Cupredoxin"/>
</dbReference>
<evidence type="ECO:0000256" key="6">
    <source>
        <dbReference type="ARBA" id="ARBA00023136"/>
    </source>
</evidence>
<dbReference type="Pfam" id="PF00127">
    <property type="entry name" value="Copper-bind"/>
    <property type="match status" value="1"/>
</dbReference>
<reference evidence="10 11" key="1">
    <citation type="journal article" date="2013" name="Genome Announc.">
        <title>Draft Genome Sequence of 'Candidatus Halobonum tyrrellensis' Strain G22, Isolated from the Hypersaline Waters of Lake Tyrrell, Australia.</title>
        <authorList>
            <person name="Ugalde J.A."/>
            <person name="Narasingarao P."/>
            <person name="Kuo S."/>
            <person name="Podell S."/>
            <person name="Allen E.E."/>
        </authorList>
    </citation>
    <scope>NUCLEOTIDE SEQUENCE [LARGE SCALE GENOMIC DNA]</scope>
    <source>
        <strain evidence="10 11">G22</strain>
    </source>
</reference>
<comment type="caution">
    <text evidence="10">The sequence shown here is derived from an EMBL/GenBank/DDBJ whole genome shotgun (WGS) entry which is preliminary data.</text>
</comment>
<feature type="region of interest" description="Disordered" evidence="7">
    <location>
        <begin position="1"/>
        <end position="35"/>
    </location>
</feature>
<feature type="compositionally biased region" description="Low complexity" evidence="7">
    <location>
        <begin position="12"/>
        <end position="32"/>
    </location>
</feature>
<keyword evidence="5" id="KW-0186">Copper</keyword>
<evidence type="ECO:0000256" key="1">
    <source>
        <dbReference type="ARBA" id="ARBA00004370"/>
    </source>
</evidence>